<dbReference type="AlphaFoldDB" id="F6DTH8"/>
<organism evidence="1 2">
    <name type="scientific">Desulforamulus ruminis (strain ATCC 23193 / DSM 2154 / NCIMB 8452 / DL)</name>
    <name type="common">Desulfotomaculum ruminis</name>
    <dbReference type="NCBI Taxonomy" id="696281"/>
    <lineage>
        <taxon>Bacteria</taxon>
        <taxon>Bacillati</taxon>
        <taxon>Bacillota</taxon>
        <taxon>Clostridia</taxon>
        <taxon>Eubacteriales</taxon>
        <taxon>Peptococcaceae</taxon>
        <taxon>Desulforamulus</taxon>
    </lineage>
</organism>
<dbReference type="Proteomes" id="UP000009234">
    <property type="component" value="Chromosome"/>
</dbReference>
<sequence length="123" mass="13620">MPEASLSPELNNKFLQALASAKVKNLTDIGKITLQVIGYFDSMNLQRVTALVNLAGAVRQHLDSQQRVNLYEALLQYEKLACRFYQDGICSEGTCASGNFCCFDCERKAACEDPCPRPCVGYD</sequence>
<dbReference type="KEGG" id="dru:Desru_1777"/>
<reference evidence="1 2" key="2">
    <citation type="journal article" date="2012" name="Stand. Genomic Sci.">
        <title>Complete genome sequence of the sulfate-reducing firmicute Desulfotomaculum ruminis type strain (DL(T)).</title>
        <authorList>
            <person name="Spring S."/>
            <person name="Visser M."/>
            <person name="Lu M."/>
            <person name="Copeland A."/>
            <person name="Lapidus A."/>
            <person name="Lucas S."/>
            <person name="Cheng J.F."/>
            <person name="Han C."/>
            <person name="Tapia R."/>
            <person name="Goodwin L.A."/>
            <person name="Pitluck S."/>
            <person name="Ivanova N."/>
            <person name="Land M."/>
            <person name="Hauser L."/>
            <person name="Larimer F."/>
            <person name="Rohde M."/>
            <person name="Goker M."/>
            <person name="Detter J.C."/>
            <person name="Kyrpides N.C."/>
            <person name="Woyke T."/>
            <person name="Schaap P.J."/>
            <person name="Plugge C.M."/>
            <person name="Muyzer G."/>
            <person name="Kuever J."/>
            <person name="Pereira I.A."/>
            <person name="Parshina S.N."/>
            <person name="Bernier-Latmani R."/>
            <person name="Stams A.J."/>
            <person name="Klenk H.P."/>
        </authorList>
    </citation>
    <scope>NUCLEOTIDE SEQUENCE [LARGE SCALE GENOMIC DNA]</scope>
    <source>
        <strain evidence="2">ATCC 23193 / DSM 2154 / NCIB 8452 / DL</strain>
    </source>
</reference>
<evidence type="ECO:0000313" key="1">
    <source>
        <dbReference type="EMBL" id="AEG60040.1"/>
    </source>
</evidence>
<dbReference type="HOGENOM" id="CLU_2011592_0_0_9"/>
<dbReference type="RefSeq" id="WP_013841804.1">
    <property type="nucleotide sequence ID" value="NC_015589.1"/>
</dbReference>
<dbReference type="EMBL" id="CP002780">
    <property type="protein sequence ID" value="AEG60040.1"/>
    <property type="molecule type" value="Genomic_DNA"/>
</dbReference>
<reference evidence="2" key="1">
    <citation type="submission" date="2011-05" db="EMBL/GenBank/DDBJ databases">
        <title>Complete sequence of Desulfotomaculum ruminis DSM 2154.</title>
        <authorList>
            <person name="Lucas S."/>
            <person name="Copeland A."/>
            <person name="Lapidus A."/>
            <person name="Cheng J.-F."/>
            <person name="Goodwin L."/>
            <person name="Pitluck S."/>
            <person name="Lu M."/>
            <person name="Detter J.C."/>
            <person name="Han C."/>
            <person name="Tapia R."/>
            <person name="Land M."/>
            <person name="Hauser L."/>
            <person name="Kyrpides N."/>
            <person name="Ivanova N."/>
            <person name="Mikhailova N."/>
            <person name="Pagani I."/>
            <person name="Stams A.J.M."/>
            <person name="Plugge C.M."/>
            <person name="Muyzer G."/>
            <person name="Kuever J."/>
            <person name="Parshina S.N."/>
            <person name="Ivanova A.E."/>
            <person name="Nazina T.N."/>
            <person name="Brambilla E."/>
            <person name="Spring S."/>
            <person name="Klenk H.-P."/>
            <person name="Woyke T."/>
        </authorList>
    </citation>
    <scope>NUCLEOTIDE SEQUENCE [LARGE SCALE GENOMIC DNA]</scope>
    <source>
        <strain evidence="2">ATCC 23193 / DSM 2154 / NCIB 8452 / DL</strain>
    </source>
</reference>
<gene>
    <name evidence="1" type="ordered locus">Desru_1777</name>
</gene>
<name>F6DTH8_DESRL</name>
<dbReference type="STRING" id="696281.Desru_1777"/>
<protein>
    <submittedName>
        <fullName evidence="1">Uncharacterized protein</fullName>
    </submittedName>
</protein>
<keyword evidence="2" id="KW-1185">Reference proteome</keyword>
<accession>F6DTH8</accession>
<proteinExistence type="predicted"/>
<evidence type="ECO:0000313" key="2">
    <source>
        <dbReference type="Proteomes" id="UP000009234"/>
    </source>
</evidence>